<gene>
    <name evidence="4" type="ORF">SAMN04488121_102435</name>
</gene>
<dbReference type="InterPro" id="IPR001375">
    <property type="entry name" value="Peptidase_S9_cat"/>
</dbReference>
<evidence type="ECO:0000256" key="1">
    <source>
        <dbReference type="ARBA" id="ARBA00022801"/>
    </source>
</evidence>
<evidence type="ECO:0000313" key="5">
    <source>
        <dbReference type="Proteomes" id="UP000199045"/>
    </source>
</evidence>
<dbReference type="Pfam" id="PF07676">
    <property type="entry name" value="PD40"/>
    <property type="match status" value="1"/>
</dbReference>
<feature type="domain" description="Peptidase S9 prolyl oligopeptidase catalytic" evidence="3">
    <location>
        <begin position="663"/>
        <end position="865"/>
    </location>
</feature>
<dbReference type="SUPFAM" id="SSF53474">
    <property type="entry name" value="alpha/beta-Hydrolases"/>
    <property type="match status" value="1"/>
</dbReference>
<evidence type="ECO:0000313" key="4">
    <source>
        <dbReference type="EMBL" id="SDF61241.1"/>
    </source>
</evidence>
<dbReference type="STRING" id="104663.SAMN04488121_102435"/>
<keyword evidence="2" id="KW-0645">Protease</keyword>
<protein>
    <submittedName>
        <fullName evidence="4">WD40-like Beta Propeller Repeat</fullName>
    </submittedName>
</protein>
<proteinExistence type="predicted"/>
<dbReference type="PANTHER" id="PTHR42776:SF27">
    <property type="entry name" value="DIPEPTIDYL PEPTIDASE FAMILY MEMBER 6"/>
    <property type="match status" value="1"/>
</dbReference>
<dbReference type="SUPFAM" id="SSF69304">
    <property type="entry name" value="Tricorn protease N-terminal domain"/>
    <property type="match status" value="1"/>
</dbReference>
<dbReference type="OrthoDB" id="9812921at2"/>
<dbReference type="GO" id="GO:0006508">
    <property type="term" value="P:proteolysis"/>
    <property type="evidence" value="ECO:0007669"/>
    <property type="project" value="InterPro"/>
</dbReference>
<evidence type="ECO:0000259" key="3">
    <source>
        <dbReference type="Pfam" id="PF00326"/>
    </source>
</evidence>
<dbReference type="EMBL" id="FNBN01000002">
    <property type="protein sequence ID" value="SDF61241.1"/>
    <property type="molecule type" value="Genomic_DNA"/>
</dbReference>
<sequence length="876" mass="99488">MKGKLFLFLLIWSGLCYGQKPALTLDSYKRWPEVTGGGLSGNGQFAFYTIKNFPVGKSTFVLKTTDGKELFSCINFNNPRFGFNSRYLYGILEVDTLLIYDTRNKTQKKIPGVSNYELVSITGQERLVITEKQRTLKIIDEFGNRLFTFSSINYYKFGPSGKKLFIEQPDNTSSRSVICSWIDMATGKGKIIYKGETTNSVIFDGEENQAAFIASDTAGNNIFYYNSHADSAVLFIHKQTEGIAADLAIEKGQYWSFSKDGDRIFFSLDKQSESKNKDMPPELEIWSYEDAFLRSYYNGMVGKAMLQVRSYLSTADIRTGKVLQLIKGDQRVFANSLQYNTDSIFLVISSYGLNTEDWNKNATSSFYLCNTKTGKQIPLEINRKETLAPVISPSGKYILYFDRSLGNYICFNIATNVKENITESIHASFLKYFNQHYPRPDVSVVGITGWVKNDESVLINTSYDIYKVDPLNFDKPVNITQGIGETKKTVFYLAGQPLGSIVGSNNGKVLLSAFNTKNKNYGFYEADVLHGNQDIRKLNMGAYFSGHIDDIYYQLDDENFIVAKNSAGYLLRWEQADKSPNYYFSKDLRNFTPISDMRPENAYNWLTAQLCEYKDSLGGHYQGILYKPENFDPNKKYPVIFNIYETKSNGLNAFIKPGLAGTNFNISLLVSNGYLVFLPDIRGIVRAPGEGALRSVLAAADYVTKFEYVDEKKLALVGHSFGGFETNYIITHSNRFAAAISGSGISDMVRLATAIWIPGQSQQWFTQYSYLMMEKPVVDDPESYFRNSPLLNAKKLGTPVLFMHNDGDENVSYEQTQAFFIVLRSLLKPCWWLNYKGYGHGVGGEKNQLDYNTRVWQFLDHYLKDQPMPDWMKEHI</sequence>
<accession>A0A1G7MHL5</accession>
<evidence type="ECO:0000256" key="2">
    <source>
        <dbReference type="ARBA" id="ARBA00022825"/>
    </source>
</evidence>
<dbReference type="Pfam" id="PF00326">
    <property type="entry name" value="Peptidase_S9"/>
    <property type="match status" value="1"/>
</dbReference>
<reference evidence="5" key="1">
    <citation type="submission" date="2016-10" db="EMBL/GenBank/DDBJ databases">
        <authorList>
            <person name="Varghese N."/>
            <person name="Submissions S."/>
        </authorList>
    </citation>
    <scope>NUCLEOTIDE SEQUENCE [LARGE SCALE GENOMIC DNA]</scope>
    <source>
        <strain evidence="5">DSM 527</strain>
    </source>
</reference>
<name>A0A1G7MHL5_CHIFI</name>
<dbReference type="InterPro" id="IPR029058">
    <property type="entry name" value="AB_hydrolase_fold"/>
</dbReference>
<organism evidence="4 5">
    <name type="scientific">Chitinophaga filiformis</name>
    <name type="common">Myxococcus filiformis</name>
    <name type="synonym">Flexibacter filiformis</name>
    <dbReference type="NCBI Taxonomy" id="104663"/>
    <lineage>
        <taxon>Bacteria</taxon>
        <taxon>Pseudomonadati</taxon>
        <taxon>Bacteroidota</taxon>
        <taxon>Chitinophagia</taxon>
        <taxon>Chitinophagales</taxon>
        <taxon>Chitinophagaceae</taxon>
        <taxon>Chitinophaga</taxon>
    </lineage>
</organism>
<dbReference type="GO" id="GO:0004252">
    <property type="term" value="F:serine-type endopeptidase activity"/>
    <property type="evidence" value="ECO:0007669"/>
    <property type="project" value="TreeGrafter"/>
</dbReference>
<keyword evidence="2" id="KW-0720">Serine protease</keyword>
<dbReference type="Proteomes" id="UP000199045">
    <property type="component" value="Unassembled WGS sequence"/>
</dbReference>
<dbReference type="PANTHER" id="PTHR42776">
    <property type="entry name" value="SERINE PEPTIDASE S9 FAMILY MEMBER"/>
    <property type="match status" value="1"/>
</dbReference>
<dbReference type="RefSeq" id="WP_089830795.1">
    <property type="nucleotide sequence ID" value="NZ_FNBN01000002.1"/>
</dbReference>
<keyword evidence="1" id="KW-0378">Hydrolase</keyword>
<dbReference type="InterPro" id="IPR011659">
    <property type="entry name" value="WD40"/>
</dbReference>
<dbReference type="Gene3D" id="3.40.50.1820">
    <property type="entry name" value="alpha/beta hydrolase"/>
    <property type="match status" value="1"/>
</dbReference>
<dbReference type="AlphaFoldDB" id="A0A1G7MHL5"/>
<dbReference type="SUPFAM" id="SSF82171">
    <property type="entry name" value="DPP6 N-terminal domain-like"/>
    <property type="match status" value="1"/>
</dbReference>